<dbReference type="InParanoid" id="E8QYM9"/>
<dbReference type="OrthoDB" id="282695at2"/>
<dbReference type="EMBL" id="CP002353">
    <property type="protein sequence ID" value="ADV61005.1"/>
    <property type="molecule type" value="Genomic_DNA"/>
</dbReference>
<evidence type="ECO:0000256" key="2">
    <source>
        <dbReference type="SAM" id="SignalP"/>
    </source>
</evidence>
<dbReference type="RefSeq" id="WP_013563294.1">
    <property type="nucleotide sequence ID" value="NC_014962.1"/>
</dbReference>
<keyword evidence="2" id="KW-0732">Signal</keyword>
<organism evidence="3 4">
    <name type="scientific">Isosphaera pallida (strain ATCC 43644 / DSM 9630 / IS1B)</name>
    <dbReference type="NCBI Taxonomy" id="575540"/>
    <lineage>
        <taxon>Bacteria</taxon>
        <taxon>Pseudomonadati</taxon>
        <taxon>Planctomycetota</taxon>
        <taxon>Planctomycetia</taxon>
        <taxon>Isosphaerales</taxon>
        <taxon>Isosphaeraceae</taxon>
        <taxon>Isosphaera</taxon>
    </lineage>
</organism>
<keyword evidence="4" id="KW-1185">Reference proteome</keyword>
<feature type="chain" id="PRO_5003226320" evidence="2">
    <location>
        <begin position="31"/>
        <end position="418"/>
    </location>
</feature>
<evidence type="ECO:0000313" key="3">
    <source>
        <dbReference type="EMBL" id="ADV61005.1"/>
    </source>
</evidence>
<gene>
    <name evidence="3" type="ordered locus">Isop_0410</name>
</gene>
<evidence type="ECO:0000313" key="4">
    <source>
        <dbReference type="Proteomes" id="UP000008631"/>
    </source>
</evidence>
<dbReference type="KEGG" id="ipa:Isop_0410"/>
<dbReference type="eggNOG" id="ENOG502ZK6M">
    <property type="taxonomic scope" value="Bacteria"/>
</dbReference>
<dbReference type="AlphaFoldDB" id="E8QYM9"/>
<name>E8QYM9_ISOPI</name>
<feature type="signal peptide" evidence="2">
    <location>
        <begin position="1"/>
        <end position="30"/>
    </location>
</feature>
<evidence type="ECO:0000256" key="1">
    <source>
        <dbReference type="SAM" id="MobiDB-lite"/>
    </source>
</evidence>
<dbReference type="Proteomes" id="UP000008631">
    <property type="component" value="Chromosome"/>
</dbReference>
<proteinExistence type="predicted"/>
<dbReference type="SUPFAM" id="SSF63829">
    <property type="entry name" value="Calcium-dependent phosphotriesterase"/>
    <property type="match status" value="1"/>
</dbReference>
<feature type="region of interest" description="Disordered" evidence="1">
    <location>
        <begin position="225"/>
        <end position="244"/>
    </location>
</feature>
<protein>
    <submittedName>
        <fullName evidence="3">Uncharacterized protein</fullName>
    </submittedName>
</protein>
<reference key="1">
    <citation type="submission" date="2010-11" db="EMBL/GenBank/DDBJ databases">
        <title>The complete sequence of chromosome of Isophaera pallida ATCC 43644.</title>
        <authorList>
            <consortium name="US DOE Joint Genome Institute (JGI-PGF)"/>
            <person name="Lucas S."/>
            <person name="Copeland A."/>
            <person name="Lapidus A."/>
            <person name="Bruce D."/>
            <person name="Goodwin L."/>
            <person name="Pitluck S."/>
            <person name="Kyrpides N."/>
            <person name="Mavromatis K."/>
            <person name="Pagani I."/>
            <person name="Ivanova N."/>
            <person name="Saunders E."/>
            <person name="Brettin T."/>
            <person name="Detter J.C."/>
            <person name="Han C."/>
            <person name="Tapia R."/>
            <person name="Land M."/>
            <person name="Hauser L."/>
            <person name="Markowitz V."/>
            <person name="Cheng J.-F."/>
            <person name="Hugenholtz P."/>
            <person name="Woyke T."/>
            <person name="Wu D."/>
            <person name="Eisen J.A."/>
        </authorList>
    </citation>
    <scope>NUCLEOTIDE SEQUENCE</scope>
    <source>
        <strain>ATCC 43644</strain>
    </source>
</reference>
<reference evidence="3 4" key="2">
    <citation type="journal article" date="2011" name="Stand. Genomic Sci.">
        <title>Complete genome sequence of Isosphaera pallida type strain (IS1B).</title>
        <authorList>
            <consortium name="US DOE Joint Genome Institute (JGI-PGF)"/>
            <person name="Goker M."/>
            <person name="Cleland D."/>
            <person name="Saunders E."/>
            <person name="Lapidus A."/>
            <person name="Nolan M."/>
            <person name="Lucas S."/>
            <person name="Hammon N."/>
            <person name="Deshpande S."/>
            <person name="Cheng J.F."/>
            <person name="Tapia R."/>
            <person name="Han C."/>
            <person name="Goodwin L."/>
            <person name="Pitluck S."/>
            <person name="Liolios K."/>
            <person name="Pagani I."/>
            <person name="Ivanova N."/>
            <person name="Mavromatis K."/>
            <person name="Pati A."/>
            <person name="Chen A."/>
            <person name="Palaniappan K."/>
            <person name="Land M."/>
            <person name="Hauser L."/>
            <person name="Chang Y.J."/>
            <person name="Jeffries C.D."/>
            <person name="Detter J.C."/>
            <person name="Beck B."/>
            <person name="Woyke T."/>
            <person name="Bristow J."/>
            <person name="Eisen J.A."/>
            <person name="Markowitz V."/>
            <person name="Hugenholtz P."/>
            <person name="Kyrpides N.C."/>
            <person name="Klenk H.P."/>
        </authorList>
    </citation>
    <scope>NUCLEOTIDE SEQUENCE [LARGE SCALE GENOMIC DNA]</scope>
    <source>
        <strain evidence="4">ATCC 43644 / DSM 9630 / IS1B</strain>
    </source>
</reference>
<accession>E8QYM9</accession>
<dbReference type="HOGENOM" id="CLU_656855_0_0_0"/>
<sequence length="418" mass="45270">MITLMSRFVRTGLLLSLSLIALAVAAARFAGPESQRRFPDQPTLAAIQPQVLGSAAGRLNLLDPDTGETVVVPLPPDMMLDSVVVSPFVDDYGRAQAVGRYRVYEGTGAERLIGEVGLLRLSVPDGRILNRQPMDTLPVTPPSFEPGTRACVVYASGDGRIHRVDFDEADETGRPLVSRPVPWQVADCPQDQLHIMEIIRVQHPRLRRFGIATVCQVVPNKAPLRPDPVTNHTGGLGESASPTSKLGPSKLWWVEFSQTSHAIVAAGPIGLHDGNPATAARHERCPVIVNGASGEPHMVFQIREPGWEVPRLVEVALKFPSVSGPPRFQVDDERVVVPATARWSQAVVSRDGQRVWLGFSTPPIPLALNRSQPQTTLTSARSVTPVPLDAFQSVRRSAASLLAQGRAVYKDDGPSTLR</sequence>